<organism evidence="2">
    <name type="scientific">Sesamum latifolium</name>
    <dbReference type="NCBI Taxonomy" id="2727402"/>
    <lineage>
        <taxon>Eukaryota</taxon>
        <taxon>Viridiplantae</taxon>
        <taxon>Streptophyta</taxon>
        <taxon>Embryophyta</taxon>
        <taxon>Tracheophyta</taxon>
        <taxon>Spermatophyta</taxon>
        <taxon>Magnoliopsida</taxon>
        <taxon>eudicotyledons</taxon>
        <taxon>Gunneridae</taxon>
        <taxon>Pentapetalae</taxon>
        <taxon>asterids</taxon>
        <taxon>lamiids</taxon>
        <taxon>Lamiales</taxon>
        <taxon>Pedaliaceae</taxon>
        <taxon>Sesamum</taxon>
    </lineage>
</organism>
<feature type="compositionally biased region" description="Polar residues" evidence="1">
    <location>
        <begin position="70"/>
        <end position="81"/>
    </location>
</feature>
<feature type="region of interest" description="Disordered" evidence="1">
    <location>
        <begin position="70"/>
        <end position="98"/>
    </location>
</feature>
<evidence type="ECO:0000313" key="2">
    <source>
        <dbReference type="EMBL" id="KAL0440360.1"/>
    </source>
</evidence>
<feature type="region of interest" description="Disordered" evidence="1">
    <location>
        <begin position="1"/>
        <end position="23"/>
    </location>
</feature>
<sequence>MPVDHYQALHERGRSKNHEQIEQGCSKYKVQECNRPKQQFQPKQRKTSLAELGQGRLSIRVLSQLDSWSTPCSYPNQQPPSNLGVPGTPPQPRTLYYK</sequence>
<evidence type="ECO:0000256" key="1">
    <source>
        <dbReference type="SAM" id="MobiDB-lite"/>
    </source>
</evidence>
<comment type="caution">
    <text evidence="2">The sequence shown here is derived from an EMBL/GenBank/DDBJ whole genome shotgun (WGS) entry which is preliminary data.</text>
</comment>
<protein>
    <submittedName>
        <fullName evidence="2">Uncharacterized protein</fullName>
    </submittedName>
</protein>
<gene>
    <name evidence="2" type="ORF">Slati_2519000</name>
</gene>
<dbReference type="AlphaFoldDB" id="A0AAW2WG97"/>
<feature type="compositionally biased region" description="Basic and acidic residues" evidence="1">
    <location>
        <begin position="7"/>
        <end position="21"/>
    </location>
</feature>
<accession>A0AAW2WG97</accession>
<reference evidence="2" key="1">
    <citation type="submission" date="2020-06" db="EMBL/GenBank/DDBJ databases">
        <authorList>
            <person name="Li T."/>
            <person name="Hu X."/>
            <person name="Zhang T."/>
            <person name="Song X."/>
            <person name="Zhang H."/>
            <person name="Dai N."/>
            <person name="Sheng W."/>
            <person name="Hou X."/>
            <person name="Wei L."/>
        </authorList>
    </citation>
    <scope>NUCLEOTIDE SEQUENCE</scope>
    <source>
        <strain evidence="2">KEN1</strain>
        <tissue evidence="2">Leaf</tissue>
    </source>
</reference>
<reference evidence="2" key="2">
    <citation type="journal article" date="2024" name="Plant">
        <title>Genomic evolution and insights into agronomic trait innovations of Sesamum species.</title>
        <authorList>
            <person name="Miao H."/>
            <person name="Wang L."/>
            <person name="Qu L."/>
            <person name="Liu H."/>
            <person name="Sun Y."/>
            <person name="Le M."/>
            <person name="Wang Q."/>
            <person name="Wei S."/>
            <person name="Zheng Y."/>
            <person name="Lin W."/>
            <person name="Duan Y."/>
            <person name="Cao H."/>
            <person name="Xiong S."/>
            <person name="Wang X."/>
            <person name="Wei L."/>
            <person name="Li C."/>
            <person name="Ma Q."/>
            <person name="Ju M."/>
            <person name="Zhao R."/>
            <person name="Li G."/>
            <person name="Mu C."/>
            <person name="Tian Q."/>
            <person name="Mei H."/>
            <person name="Zhang T."/>
            <person name="Gao T."/>
            <person name="Zhang H."/>
        </authorList>
    </citation>
    <scope>NUCLEOTIDE SEQUENCE</scope>
    <source>
        <strain evidence="2">KEN1</strain>
    </source>
</reference>
<proteinExistence type="predicted"/>
<dbReference type="EMBL" id="JACGWN010000008">
    <property type="protein sequence ID" value="KAL0440360.1"/>
    <property type="molecule type" value="Genomic_DNA"/>
</dbReference>
<name>A0AAW2WG97_9LAMI</name>